<dbReference type="InterPro" id="IPR029448">
    <property type="entry name" value="FANCD2"/>
</dbReference>
<dbReference type="OrthoDB" id="6487772at2759"/>
<dbReference type="PANTHER" id="PTHR32086:SF0">
    <property type="entry name" value="FANCONI ANEMIA GROUP D2 PROTEIN"/>
    <property type="match status" value="1"/>
</dbReference>
<reference evidence="7 8" key="1">
    <citation type="journal article" date="2017" name="Gigascience">
        <title>Draft genome of the honey bee ectoparasitic mite, Tropilaelaps mercedesae, is shaped by the parasitic life history.</title>
        <authorList>
            <person name="Dong X."/>
            <person name="Armstrong S.D."/>
            <person name="Xia D."/>
            <person name="Makepeace B.L."/>
            <person name="Darby A.C."/>
            <person name="Kadowaki T."/>
        </authorList>
    </citation>
    <scope>NUCLEOTIDE SEQUENCE [LARGE SCALE GENOMIC DNA]</scope>
    <source>
        <strain evidence="7">Wuxi-XJTLU</strain>
    </source>
</reference>
<comment type="subcellular location">
    <subcellularLocation>
        <location evidence="1">Nucleus</location>
    </subcellularLocation>
</comment>
<dbReference type="GO" id="GO:0070182">
    <property type="term" value="F:DNA polymerase binding"/>
    <property type="evidence" value="ECO:0007669"/>
    <property type="project" value="TreeGrafter"/>
</dbReference>
<dbReference type="GO" id="GO:0036297">
    <property type="term" value="P:interstrand cross-link repair"/>
    <property type="evidence" value="ECO:0007669"/>
    <property type="project" value="TreeGrafter"/>
</dbReference>
<comment type="caution">
    <text evidence="7">The sequence shown here is derived from an EMBL/GenBank/DDBJ whole genome shotgun (WGS) entry which is preliminary data.</text>
</comment>
<dbReference type="EMBL" id="MNPL01020824">
    <property type="protein sequence ID" value="OQR69490.1"/>
    <property type="molecule type" value="Genomic_DNA"/>
</dbReference>
<evidence type="ECO:0000313" key="8">
    <source>
        <dbReference type="Proteomes" id="UP000192247"/>
    </source>
</evidence>
<dbReference type="InParanoid" id="A0A1V9X7D4"/>
<dbReference type="InterPro" id="IPR016024">
    <property type="entry name" value="ARM-type_fold"/>
</dbReference>
<keyword evidence="3" id="KW-0832">Ubl conjugation</keyword>
<dbReference type="GO" id="GO:0031573">
    <property type="term" value="P:mitotic intra-S DNA damage checkpoint signaling"/>
    <property type="evidence" value="ECO:0007669"/>
    <property type="project" value="TreeGrafter"/>
</dbReference>
<dbReference type="GO" id="GO:1990918">
    <property type="term" value="P:double-strand break repair involved in meiotic recombination"/>
    <property type="evidence" value="ECO:0007669"/>
    <property type="project" value="TreeGrafter"/>
</dbReference>
<dbReference type="SUPFAM" id="SSF48371">
    <property type="entry name" value="ARM repeat"/>
    <property type="match status" value="1"/>
</dbReference>
<dbReference type="PANTHER" id="PTHR32086">
    <property type="entry name" value="FANCONI ANEMIA GROUP D2 PROTEIN"/>
    <property type="match status" value="1"/>
</dbReference>
<keyword evidence="4" id="KW-0539">Nucleus</keyword>
<evidence type="ECO:0000256" key="1">
    <source>
        <dbReference type="ARBA" id="ARBA00004123"/>
    </source>
</evidence>
<evidence type="ECO:0000256" key="4">
    <source>
        <dbReference type="ARBA" id="ARBA00023242"/>
    </source>
</evidence>
<feature type="compositionally biased region" description="Basic residues" evidence="6">
    <location>
        <begin position="782"/>
        <end position="795"/>
    </location>
</feature>
<comment type="similarity">
    <text evidence="5">Belongs to the Fanconi anemia protein FANCD2 family.</text>
</comment>
<evidence type="ECO:0000256" key="6">
    <source>
        <dbReference type="SAM" id="MobiDB-lite"/>
    </source>
</evidence>
<keyword evidence="8" id="KW-1185">Reference proteome</keyword>
<name>A0A1V9X7D4_9ACAR</name>
<dbReference type="STRING" id="418985.A0A1V9X7D4"/>
<evidence type="ECO:0000256" key="5">
    <source>
        <dbReference type="ARBA" id="ARBA00093456"/>
    </source>
</evidence>
<dbReference type="Proteomes" id="UP000192247">
    <property type="component" value="Unassembled WGS sequence"/>
</dbReference>
<dbReference type="GO" id="GO:0005634">
    <property type="term" value="C:nucleus"/>
    <property type="evidence" value="ECO:0007669"/>
    <property type="project" value="UniProtKB-SubCell"/>
</dbReference>
<accession>A0A1V9X7D4</accession>
<evidence type="ECO:0000313" key="7">
    <source>
        <dbReference type="EMBL" id="OQR69490.1"/>
    </source>
</evidence>
<sequence>MASGHGGGAAAQLERILMVCGVDMKEGRALSVAVDHREFQKRLRETLIAEKLTPVELADTTRIYFSKDAARFDNGLAPCDASDTSAVVPQMQRDLLKFVLDTLYERALGDENATAVTYGVIQCLKWQDAINDSEARIDLRALIERLFELIADVPEEQQRQLVRALPEMLRENGAHARVAARLCELYEDRSELSGAILEALAALHVPPEVVVSVRKSVLSSVPQLDVPQLCPVLDFVLRNLPEADTPVFVNMLRSSEAIGLASQEVTVQGLDASVGHEDAATTAQAVALAQFVDKLRVGVMTHRALGECWLKMVEANSAGTALKQIDVVFLFACYGQLQQRHVDATIRQAAKEGCLTKTLAANVLRRQKDLLKRYLNNILEICDLLLRSPVVSVHELACVIYEELFLHYDVHVQTEVIVALLTHAGSGLPAELHNALSCVHSLCTQHARAAAPFGFMLQVLVDQLGRMSLGQARLLFRSLSRLAYADDGDDSGLRDTLRIAARKQLINPNLKYKCVGMVATVAIVEAMLPKRSESASGGQQIMSDAEACVRQALNSARLFPAAAALLCDELALAVPLLNKYLVQRLHQIASEEFRRAFVDASEGGGDTSAGVGCSISASAAKLRDDPTFVPNSVKMTINIGRLCRVQDRTQDVGLPIEAMCPLFRLLRAAEMESFSNDPQGINALLFARTLPDDLEERSMVAAPDKEQLLTTLFHTINWNRELINSASEHMNREIRAQLVLTVRKQVALVNLAAQWLARVPDFVPPRVTFEDCVSAQSVHMRTAVKAKPGKGRKRKAPNDENADENPTTKNTPPVELLSFRNFLRGLNQNFVYLLEDEFSPSERAFLLQELQLQLDASLGTDEPQRMSFLPTITKKESTTPRRAPAEVVRFVINFIPQMSTLLETLVGRMRASSERIDDADDEQMGTGDSSLNSDEVICLRLLFSILNSLLAWRGFDEPRNAKVSP</sequence>
<evidence type="ECO:0000256" key="2">
    <source>
        <dbReference type="ARBA" id="ARBA00022499"/>
    </source>
</evidence>
<keyword evidence="2" id="KW-1017">Isopeptide bond</keyword>
<dbReference type="AlphaFoldDB" id="A0A1V9X7D4"/>
<dbReference type="GO" id="GO:0007129">
    <property type="term" value="P:homologous chromosome pairing at meiosis"/>
    <property type="evidence" value="ECO:0007669"/>
    <property type="project" value="TreeGrafter"/>
</dbReference>
<proteinExistence type="inferred from homology"/>
<protein>
    <submittedName>
        <fullName evidence="7">Fanconi anemia group D2 protein-like</fullName>
    </submittedName>
</protein>
<evidence type="ECO:0000256" key="3">
    <source>
        <dbReference type="ARBA" id="ARBA00022843"/>
    </source>
</evidence>
<feature type="region of interest" description="Disordered" evidence="6">
    <location>
        <begin position="780"/>
        <end position="813"/>
    </location>
</feature>
<gene>
    <name evidence="7" type="ORF">BIW11_04362</name>
</gene>
<dbReference type="GO" id="GO:0000793">
    <property type="term" value="C:condensed chromosome"/>
    <property type="evidence" value="ECO:0007669"/>
    <property type="project" value="TreeGrafter"/>
</dbReference>
<organism evidence="7 8">
    <name type="scientific">Tropilaelaps mercedesae</name>
    <dbReference type="NCBI Taxonomy" id="418985"/>
    <lineage>
        <taxon>Eukaryota</taxon>
        <taxon>Metazoa</taxon>
        <taxon>Ecdysozoa</taxon>
        <taxon>Arthropoda</taxon>
        <taxon>Chelicerata</taxon>
        <taxon>Arachnida</taxon>
        <taxon>Acari</taxon>
        <taxon>Parasitiformes</taxon>
        <taxon>Mesostigmata</taxon>
        <taxon>Gamasina</taxon>
        <taxon>Dermanyssoidea</taxon>
        <taxon>Laelapidae</taxon>
        <taxon>Tropilaelaps</taxon>
    </lineage>
</organism>
<dbReference type="Pfam" id="PF14631">
    <property type="entry name" value="FancD2"/>
    <property type="match status" value="1"/>
</dbReference>